<evidence type="ECO:0000313" key="3">
    <source>
        <dbReference type="Proteomes" id="UP000192223"/>
    </source>
</evidence>
<evidence type="ECO:0000313" key="4">
    <source>
        <dbReference type="RefSeq" id="XP_025835492.1"/>
    </source>
</evidence>
<sequence>MKMLIVAFFCSMVSIAVDGALVKGATLSSTVIRPDGSGVSSSADSGSVGGPVVKGSTLSSTVIRPDGSGVSSFADSGSVGVPASLSSHIIPATAVAPLPLAYAAPAVYAHGWNDY</sequence>
<gene>
    <name evidence="5" type="primary">LOC112906329</name>
    <name evidence="4" type="synonym">LOC112906077</name>
</gene>
<feature type="compositionally biased region" description="Low complexity" evidence="1">
    <location>
        <begin position="34"/>
        <end position="56"/>
    </location>
</feature>
<name>A0A7F5RJK2_AGRPL</name>
<feature type="region of interest" description="Disordered" evidence="1">
    <location>
        <begin position="34"/>
        <end position="69"/>
    </location>
</feature>
<proteinExistence type="predicted"/>
<organism evidence="3 5">
    <name type="scientific">Agrilus planipennis</name>
    <name type="common">Emerald ash borer</name>
    <name type="synonym">Agrilus marcopoli</name>
    <dbReference type="NCBI Taxonomy" id="224129"/>
    <lineage>
        <taxon>Eukaryota</taxon>
        <taxon>Metazoa</taxon>
        <taxon>Ecdysozoa</taxon>
        <taxon>Arthropoda</taxon>
        <taxon>Hexapoda</taxon>
        <taxon>Insecta</taxon>
        <taxon>Pterygota</taxon>
        <taxon>Neoptera</taxon>
        <taxon>Endopterygota</taxon>
        <taxon>Coleoptera</taxon>
        <taxon>Polyphaga</taxon>
        <taxon>Elateriformia</taxon>
        <taxon>Buprestoidea</taxon>
        <taxon>Buprestidae</taxon>
        <taxon>Agrilinae</taxon>
        <taxon>Agrilus</taxon>
    </lineage>
</organism>
<keyword evidence="2" id="KW-0732">Signal</keyword>
<dbReference type="RefSeq" id="XP_025836040.1">
    <property type="nucleotide sequence ID" value="XM_025980255.1"/>
</dbReference>
<dbReference type="AlphaFoldDB" id="A0A7F5RJK2"/>
<evidence type="ECO:0000256" key="1">
    <source>
        <dbReference type="SAM" id="MobiDB-lite"/>
    </source>
</evidence>
<dbReference type="KEGG" id="apln:112906077"/>
<dbReference type="RefSeq" id="XP_025835492.1">
    <property type="nucleotide sequence ID" value="XM_025979707.1"/>
</dbReference>
<dbReference type="KEGG" id="apln:112906329"/>
<dbReference type="Proteomes" id="UP000192223">
    <property type="component" value="Unplaced"/>
</dbReference>
<reference evidence="4 5" key="1">
    <citation type="submission" date="2025-04" db="UniProtKB">
        <authorList>
            <consortium name="RefSeq"/>
        </authorList>
    </citation>
    <scope>IDENTIFICATION</scope>
    <source>
        <tissue evidence="4 5">Entire body</tissue>
    </source>
</reference>
<evidence type="ECO:0000313" key="5">
    <source>
        <dbReference type="RefSeq" id="XP_025836040.1"/>
    </source>
</evidence>
<evidence type="ECO:0000256" key="2">
    <source>
        <dbReference type="SAM" id="SignalP"/>
    </source>
</evidence>
<feature type="chain" id="PRO_5044657289" evidence="2">
    <location>
        <begin position="20"/>
        <end position="115"/>
    </location>
</feature>
<keyword evidence="3" id="KW-1185">Reference proteome</keyword>
<feature type="signal peptide" evidence="2">
    <location>
        <begin position="1"/>
        <end position="19"/>
    </location>
</feature>
<protein>
    <submittedName>
        <fullName evidence="4">Uncharacterized protein LOC112906077</fullName>
    </submittedName>
    <submittedName>
        <fullName evidence="5">Uncharacterized protein LOC112906329</fullName>
    </submittedName>
</protein>
<accession>A0A7F5RJK2</accession>
<dbReference type="GeneID" id="112906329"/>